<comment type="similarity">
    <text evidence="4">Belongs to the SIMIBI class G3E GTPase family. ZNG1 subfamily.</text>
</comment>
<dbReference type="InterPro" id="IPR003495">
    <property type="entry name" value="CobW/HypB/UreG_nucleotide-bd"/>
</dbReference>
<dbReference type="Proteomes" id="UP000678895">
    <property type="component" value="Unassembled WGS sequence"/>
</dbReference>
<dbReference type="InterPro" id="IPR027417">
    <property type="entry name" value="P-loop_NTPase"/>
</dbReference>
<proteinExistence type="inferred from homology"/>
<dbReference type="AlphaFoldDB" id="A0A919Y009"/>
<comment type="catalytic activity">
    <reaction evidence="5">
        <text>GTP + H2O = GDP + phosphate + H(+)</text>
        <dbReference type="Rhea" id="RHEA:19669"/>
        <dbReference type="ChEBI" id="CHEBI:15377"/>
        <dbReference type="ChEBI" id="CHEBI:15378"/>
        <dbReference type="ChEBI" id="CHEBI:37565"/>
        <dbReference type="ChEBI" id="CHEBI:43474"/>
        <dbReference type="ChEBI" id="CHEBI:58189"/>
    </reaction>
    <physiologicalReaction direction="left-to-right" evidence="5">
        <dbReference type="Rhea" id="RHEA:19670"/>
    </physiologicalReaction>
</comment>
<protein>
    <recommendedName>
        <fullName evidence="11">GTP-binding protein</fullName>
    </recommendedName>
</protein>
<keyword evidence="1" id="KW-0547">Nucleotide-binding</keyword>
<sequence>MKTPVIVISGFLGSGKTTLLLELIQEMHRRKLKPAILMNELGKADVDGMILSQSAGDIPLEKLFDGCICCSKKSEISGSIQGLLALAPDVILVELTGVANPEEVVDAMAEPDLLDKVILHNIVTVIDAEHVLEYNSIFASDKQLVHTLRRQLNVADVIVVNKQDLVSDHHLSKVERLVRKHNEQAAIFYAVQAKIELESVLRGLVPLRLKAKASSPFKVISAPHQPSEPRGRSGSQYGHGHDHGHGNGHRDANGHGHSHDHNHGQGHVHSHNHDHRSFSRVQTIYIPINSESPFSLKKLEKLLKNQGSHVLRAKGYVSLSGASNADASLIQFSGKQLRHERTTYKGPHYLVVIGYDLDEHELLDAWRSIG</sequence>
<dbReference type="GO" id="GO:0000166">
    <property type="term" value="F:nucleotide binding"/>
    <property type="evidence" value="ECO:0007669"/>
    <property type="project" value="UniProtKB-KW"/>
</dbReference>
<dbReference type="Gene3D" id="3.30.1220.10">
    <property type="entry name" value="CobW-like, C-terminal domain"/>
    <property type="match status" value="1"/>
</dbReference>
<comment type="caution">
    <text evidence="9">The sequence shown here is derived from an EMBL/GenBank/DDBJ whole genome shotgun (WGS) entry which is preliminary data.</text>
</comment>
<dbReference type="RefSeq" id="WP_301624772.1">
    <property type="nucleotide sequence ID" value="NZ_BORS01000002.1"/>
</dbReference>
<dbReference type="InterPro" id="IPR036627">
    <property type="entry name" value="CobW-likC_sf"/>
</dbReference>
<dbReference type="Pfam" id="PF02492">
    <property type="entry name" value="cobW"/>
    <property type="match status" value="1"/>
</dbReference>
<evidence type="ECO:0000256" key="3">
    <source>
        <dbReference type="ARBA" id="ARBA00023186"/>
    </source>
</evidence>
<evidence type="ECO:0000313" key="9">
    <source>
        <dbReference type="EMBL" id="GIO40838.1"/>
    </source>
</evidence>
<evidence type="ECO:0000259" key="7">
    <source>
        <dbReference type="Pfam" id="PF02492"/>
    </source>
</evidence>
<evidence type="ECO:0000256" key="4">
    <source>
        <dbReference type="ARBA" id="ARBA00034320"/>
    </source>
</evidence>
<organism evidence="9 10">
    <name type="scientific">Paenibacillus apis</name>
    <dbReference type="NCBI Taxonomy" id="1792174"/>
    <lineage>
        <taxon>Bacteria</taxon>
        <taxon>Bacillati</taxon>
        <taxon>Bacillota</taxon>
        <taxon>Bacilli</taxon>
        <taxon>Bacillales</taxon>
        <taxon>Paenibacillaceae</taxon>
        <taxon>Paenibacillus</taxon>
    </lineage>
</organism>
<keyword evidence="10" id="KW-1185">Reference proteome</keyword>
<feature type="domain" description="CobW/HypB/UreG nucleotide-binding" evidence="7">
    <location>
        <begin position="4"/>
        <end position="187"/>
    </location>
</feature>
<evidence type="ECO:0000256" key="2">
    <source>
        <dbReference type="ARBA" id="ARBA00022801"/>
    </source>
</evidence>
<evidence type="ECO:0008006" key="11">
    <source>
        <dbReference type="Google" id="ProtNLM"/>
    </source>
</evidence>
<keyword evidence="3" id="KW-0143">Chaperone</keyword>
<dbReference type="PANTHER" id="PTHR13748:SF62">
    <property type="entry name" value="COBW DOMAIN-CONTAINING PROTEIN"/>
    <property type="match status" value="1"/>
</dbReference>
<dbReference type="PANTHER" id="PTHR13748">
    <property type="entry name" value="COBW-RELATED"/>
    <property type="match status" value="1"/>
</dbReference>
<feature type="domain" description="CobW C-terminal" evidence="8">
    <location>
        <begin position="288"/>
        <end position="368"/>
    </location>
</feature>
<dbReference type="CDD" id="cd03112">
    <property type="entry name" value="CobW-like"/>
    <property type="match status" value="1"/>
</dbReference>
<feature type="compositionally biased region" description="Basic residues" evidence="6">
    <location>
        <begin position="264"/>
        <end position="274"/>
    </location>
</feature>
<dbReference type="SUPFAM" id="SSF52540">
    <property type="entry name" value="P-loop containing nucleoside triphosphate hydrolases"/>
    <property type="match status" value="1"/>
</dbReference>
<keyword evidence="2" id="KW-0378">Hydrolase</keyword>
<dbReference type="GO" id="GO:0016787">
    <property type="term" value="F:hydrolase activity"/>
    <property type="evidence" value="ECO:0007669"/>
    <property type="project" value="UniProtKB-KW"/>
</dbReference>
<dbReference type="Pfam" id="PF07683">
    <property type="entry name" value="CobW_C"/>
    <property type="match status" value="1"/>
</dbReference>
<reference evidence="9" key="1">
    <citation type="submission" date="2021-03" db="EMBL/GenBank/DDBJ databases">
        <title>Antimicrobial resistance genes in bacteria isolated from Japanese honey, and their potential for conferring macrolide and lincosamide resistance in the American foulbrood pathogen Paenibacillus larvae.</title>
        <authorList>
            <person name="Okamoto M."/>
            <person name="Kumagai M."/>
            <person name="Kanamori H."/>
            <person name="Takamatsu D."/>
        </authorList>
    </citation>
    <scope>NUCLEOTIDE SEQUENCE</scope>
    <source>
        <strain evidence="9">J41TS4</strain>
    </source>
</reference>
<dbReference type="SUPFAM" id="SSF90002">
    <property type="entry name" value="Hypothetical protein YjiA, C-terminal domain"/>
    <property type="match status" value="1"/>
</dbReference>
<evidence type="ECO:0000313" key="10">
    <source>
        <dbReference type="Proteomes" id="UP000678895"/>
    </source>
</evidence>
<accession>A0A919Y009</accession>
<dbReference type="Gene3D" id="3.40.50.300">
    <property type="entry name" value="P-loop containing nucleotide triphosphate hydrolases"/>
    <property type="match status" value="1"/>
</dbReference>
<evidence type="ECO:0000256" key="5">
    <source>
        <dbReference type="ARBA" id="ARBA00049117"/>
    </source>
</evidence>
<evidence type="ECO:0000256" key="1">
    <source>
        <dbReference type="ARBA" id="ARBA00022741"/>
    </source>
</evidence>
<feature type="compositionally biased region" description="Basic and acidic residues" evidence="6">
    <location>
        <begin position="239"/>
        <end position="263"/>
    </location>
</feature>
<dbReference type="InterPro" id="IPR011629">
    <property type="entry name" value="CobW-like_C"/>
</dbReference>
<dbReference type="InterPro" id="IPR051316">
    <property type="entry name" value="Zinc-reg_GTPase_activator"/>
</dbReference>
<name>A0A919Y009_9BACL</name>
<feature type="region of interest" description="Disordered" evidence="6">
    <location>
        <begin position="218"/>
        <end position="275"/>
    </location>
</feature>
<dbReference type="GO" id="GO:0005737">
    <property type="term" value="C:cytoplasm"/>
    <property type="evidence" value="ECO:0007669"/>
    <property type="project" value="TreeGrafter"/>
</dbReference>
<evidence type="ECO:0000259" key="8">
    <source>
        <dbReference type="Pfam" id="PF07683"/>
    </source>
</evidence>
<gene>
    <name evidence="9" type="ORF">J41TS4_05960</name>
</gene>
<dbReference type="EMBL" id="BORS01000002">
    <property type="protein sequence ID" value="GIO40838.1"/>
    <property type="molecule type" value="Genomic_DNA"/>
</dbReference>
<evidence type="ECO:0000256" key="6">
    <source>
        <dbReference type="SAM" id="MobiDB-lite"/>
    </source>
</evidence>